<dbReference type="SUPFAM" id="SSF51905">
    <property type="entry name" value="FAD/NAD(P)-binding domain"/>
    <property type="match status" value="1"/>
</dbReference>
<keyword evidence="4 10" id="KW-0285">Flavoprotein</keyword>
<evidence type="ECO:0000256" key="7">
    <source>
        <dbReference type="ARBA" id="ARBA00023002"/>
    </source>
</evidence>
<comment type="cofactor">
    <cofactor evidence="1 10">
        <name>FAD</name>
        <dbReference type="ChEBI" id="CHEBI:57692"/>
    </cofactor>
</comment>
<dbReference type="Gene3D" id="3.50.50.60">
    <property type="entry name" value="FAD/NAD(P)-binding domain"/>
    <property type="match status" value="1"/>
</dbReference>
<dbReference type="GO" id="GO:0004499">
    <property type="term" value="F:N,N-dimethylaniline monooxygenase activity"/>
    <property type="evidence" value="ECO:0007669"/>
    <property type="project" value="InterPro"/>
</dbReference>
<evidence type="ECO:0000256" key="2">
    <source>
        <dbReference type="ARBA" id="ARBA00004814"/>
    </source>
</evidence>
<dbReference type="PANTHER" id="PTHR43539">
    <property type="entry name" value="FLAVIN-BINDING MONOOXYGENASE-LIKE PROTEIN (AFU_ORTHOLOGUE AFUA_4G09220)"/>
    <property type="match status" value="1"/>
</dbReference>
<reference evidence="11 12" key="1">
    <citation type="submission" date="2023-12" db="EMBL/GenBank/DDBJ databases">
        <title>A high-quality genome assembly for Dillenia turbinata (Dilleniales).</title>
        <authorList>
            <person name="Chanderbali A."/>
        </authorList>
    </citation>
    <scope>NUCLEOTIDE SEQUENCE [LARGE SCALE GENOMIC DNA]</scope>
    <source>
        <strain evidence="11">LSX21</strain>
        <tissue evidence="11">Leaf</tissue>
    </source>
</reference>
<evidence type="ECO:0000256" key="9">
    <source>
        <dbReference type="ARBA" id="ARBA00047707"/>
    </source>
</evidence>
<evidence type="ECO:0000256" key="10">
    <source>
        <dbReference type="RuleBase" id="RU361177"/>
    </source>
</evidence>
<evidence type="ECO:0000256" key="8">
    <source>
        <dbReference type="ARBA" id="ARBA00023070"/>
    </source>
</evidence>
<dbReference type="InterPro" id="IPR050982">
    <property type="entry name" value="Auxin_biosynth/cation_transpt"/>
</dbReference>
<sequence>MSQETGEQVVIVVGAGPAGLATAACLASLSIPYMLIEREDLYAPIWTKKSYDRLHLHLAKHFCELPHMPMPAEYPTYVPRVEFVQYLDNYVRKFHIKPLYNRSVIGAEYEEVSQKWHIKVHNSMSDESEEYQTRFLIVATGETSDTFVPDVEGLHTFSGRVIHSTQYKSGKEFSGQNVLVIGSGNSGMEIAFDLSNFGAKTSIVVRSPIHILSKGMAHLGLTLLKYLPHDFVDSLLLFLSKIYYGDLRKYGIERPKESPFYLKDKYGKYPVFDVGTYKKIKSGEIQVLPAVTSIKGDEVFFKDGKSHAFDVIIFATGFKRSTTQWLKGDDYLLGDDGISKQEFPNHWKGKNGLYCVGLARKGLYGIHMDAKLVADHIKTSAML</sequence>
<keyword evidence="6" id="KW-0521">NADP</keyword>
<comment type="similarity">
    <text evidence="3 10">Belongs to the FMO family.</text>
</comment>
<accession>A0AAN8VTC3</accession>
<dbReference type="EC" id="1.-.-.-" evidence="10"/>
<dbReference type="PIRSF" id="PIRSF000332">
    <property type="entry name" value="FMO"/>
    <property type="match status" value="1"/>
</dbReference>
<evidence type="ECO:0000256" key="1">
    <source>
        <dbReference type="ARBA" id="ARBA00001974"/>
    </source>
</evidence>
<evidence type="ECO:0000313" key="11">
    <source>
        <dbReference type="EMBL" id="KAK6937444.1"/>
    </source>
</evidence>
<dbReference type="SUPFAM" id="SSF51735">
    <property type="entry name" value="NAD(P)-binding Rossmann-fold domains"/>
    <property type="match status" value="1"/>
</dbReference>
<comment type="catalytic activity">
    <reaction evidence="9">
        <text>indole-3-pyruvate + NADPH + O2 + H(+) = (indol-3-yl)acetate + CO2 + NADP(+) + H2O</text>
        <dbReference type="Rhea" id="RHEA:34331"/>
        <dbReference type="ChEBI" id="CHEBI:15377"/>
        <dbReference type="ChEBI" id="CHEBI:15378"/>
        <dbReference type="ChEBI" id="CHEBI:15379"/>
        <dbReference type="ChEBI" id="CHEBI:16526"/>
        <dbReference type="ChEBI" id="CHEBI:17640"/>
        <dbReference type="ChEBI" id="CHEBI:30854"/>
        <dbReference type="ChEBI" id="CHEBI:57783"/>
        <dbReference type="ChEBI" id="CHEBI:58349"/>
        <dbReference type="EC" id="1.14.13.168"/>
    </reaction>
</comment>
<evidence type="ECO:0000313" key="12">
    <source>
        <dbReference type="Proteomes" id="UP001370490"/>
    </source>
</evidence>
<keyword evidence="12" id="KW-1185">Reference proteome</keyword>
<evidence type="ECO:0000256" key="4">
    <source>
        <dbReference type="ARBA" id="ARBA00022630"/>
    </source>
</evidence>
<dbReference type="GO" id="GO:0009851">
    <property type="term" value="P:auxin biosynthetic process"/>
    <property type="evidence" value="ECO:0007669"/>
    <property type="project" value="UniProtKB-KW"/>
</dbReference>
<dbReference type="InterPro" id="IPR036188">
    <property type="entry name" value="FAD/NAD-bd_sf"/>
</dbReference>
<dbReference type="GO" id="GO:0103075">
    <property type="term" value="F:indole-3-pyruvate monooxygenase activity"/>
    <property type="evidence" value="ECO:0007669"/>
    <property type="project" value="UniProtKB-EC"/>
</dbReference>
<evidence type="ECO:0000256" key="3">
    <source>
        <dbReference type="ARBA" id="ARBA00009183"/>
    </source>
</evidence>
<dbReference type="InterPro" id="IPR000960">
    <property type="entry name" value="Flavin_mOase"/>
</dbReference>
<dbReference type="Proteomes" id="UP001370490">
    <property type="component" value="Unassembled WGS sequence"/>
</dbReference>
<dbReference type="AlphaFoldDB" id="A0AAN8VTC3"/>
<dbReference type="Pfam" id="PF00743">
    <property type="entry name" value="FMO-like"/>
    <property type="match status" value="1"/>
</dbReference>
<dbReference type="InterPro" id="IPR020946">
    <property type="entry name" value="Flavin_mOase-like"/>
</dbReference>
<comment type="caution">
    <text evidence="11">The sequence shown here is derived from an EMBL/GenBank/DDBJ whole genome shotgun (WGS) entry which is preliminary data.</text>
</comment>
<evidence type="ECO:0000256" key="6">
    <source>
        <dbReference type="ARBA" id="ARBA00022857"/>
    </source>
</evidence>
<dbReference type="PANTHER" id="PTHR43539:SF42">
    <property type="entry name" value="OS01G0273800 PROTEIN"/>
    <property type="match status" value="1"/>
</dbReference>
<keyword evidence="7 10" id="KW-0560">Oxidoreductase</keyword>
<dbReference type="PRINTS" id="PR00368">
    <property type="entry name" value="FADPNR"/>
</dbReference>
<keyword evidence="5 10" id="KW-0274">FAD</keyword>
<protein>
    <recommendedName>
        <fullName evidence="10">Flavin-containing monooxygenase</fullName>
        <ecNumber evidence="10">1.-.-.-</ecNumber>
    </recommendedName>
</protein>
<organism evidence="11 12">
    <name type="scientific">Dillenia turbinata</name>
    <dbReference type="NCBI Taxonomy" id="194707"/>
    <lineage>
        <taxon>Eukaryota</taxon>
        <taxon>Viridiplantae</taxon>
        <taxon>Streptophyta</taxon>
        <taxon>Embryophyta</taxon>
        <taxon>Tracheophyta</taxon>
        <taxon>Spermatophyta</taxon>
        <taxon>Magnoliopsida</taxon>
        <taxon>eudicotyledons</taxon>
        <taxon>Gunneridae</taxon>
        <taxon>Pentapetalae</taxon>
        <taxon>Dilleniales</taxon>
        <taxon>Dilleniaceae</taxon>
        <taxon>Dillenia</taxon>
    </lineage>
</organism>
<name>A0AAN8VTC3_9MAGN</name>
<keyword evidence="8" id="KW-0073">Auxin biosynthesis</keyword>
<dbReference type="GO" id="GO:0050660">
    <property type="term" value="F:flavin adenine dinucleotide binding"/>
    <property type="evidence" value="ECO:0007669"/>
    <property type="project" value="InterPro"/>
</dbReference>
<keyword evidence="10 11" id="KW-0503">Monooxygenase</keyword>
<dbReference type="EMBL" id="JBAMMX010000006">
    <property type="protein sequence ID" value="KAK6937444.1"/>
    <property type="molecule type" value="Genomic_DNA"/>
</dbReference>
<proteinExistence type="inferred from homology"/>
<comment type="pathway">
    <text evidence="2">Plant hormone metabolism; auxin biosynthesis.</text>
</comment>
<evidence type="ECO:0000256" key="5">
    <source>
        <dbReference type="ARBA" id="ARBA00022827"/>
    </source>
</evidence>
<dbReference type="PRINTS" id="PR00411">
    <property type="entry name" value="PNDRDTASEI"/>
</dbReference>
<gene>
    <name evidence="11" type="ORF">RJ641_030952</name>
</gene>
<dbReference type="InterPro" id="IPR036291">
    <property type="entry name" value="NAD(P)-bd_dom_sf"/>
</dbReference>
<dbReference type="GO" id="GO:0050661">
    <property type="term" value="F:NADP binding"/>
    <property type="evidence" value="ECO:0007669"/>
    <property type="project" value="InterPro"/>
</dbReference>